<dbReference type="Proteomes" id="UP001142317">
    <property type="component" value="Unassembled WGS sequence"/>
</dbReference>
<evidence type="ECO:0000313" key="2">
    <source>
        <dbReference type="EMBL" id="GLJ81235.1"/>
    </source>
</evidence>
<accession>A0A9W6HJH9</accession>
<name>A0A9W6HJH9_9MICO</name>
<evidence type="ECO:0000256" key="1">
    <source>
        <dbReference type="SAM" id="MobiDB-lite"/>
    </source>
</evidence>
<dbReference type="AlphaFoldDB" id="A0A9W6HJH9"/>
<sequence>MINLEILRVQWAGHPQSSSEGTTPQGGIHALRRVMHPRAPPGKRGARICDQDAIAGHDSQE</sequence>
<comment type="caution">
    <text evidence="2">The sequence shown here is derived from an EMBL/GenBank/DDBJ whole genome shotgun (WGS) entry which is preliminary data.</text>
</comment>
<dbReference type="EMBL" id="BSEO01000014">
    <property type="protein sequence ID" value="GLJ81235.1"/>
    <property type="molecule type" value="Genomic_DNA"/>
</dbReference>
<protein>
    <submittedName>
        <fullName evidence="2">Uncharacterized protein</fullName>
    </submittedName>
</protein>
<evidence type="ECO:0000313" key="3">
    <source>
        <dbReference type="Proteomes" id="UP001142317"/>
    </source>
</evidence>
<gene>
    <name evidence="2" type="ORF">GCM10017586_29180</name>
</gene>
<keyword evidence="3" id="KW-1185">Reference proteome</keyword>
<reference evidence="2" key="1">
    <citation type="journal article" date="2014" name="Int. J. Syst. Evol. Microbiol.">
        <title>Complete genome sequence of Corynebacterium casei LMG S-19264T (=DSM 44701T), isolated from a smear-ripened cheese.</title>
        <authorList>
            <consortium name="US DOE Joint Genome Institute (JGI-PGF)"/>
            <person name="Walter F."/>
            <person name="Albersmeier A."/>
            <person name="Kalinowski J."/>
            <person name="Ruckert C."/>
        </authorList>
    </citation>
    <scope>NUCLEOTIDE SEQUENCE</scope>
    <source>
        <strain evidence="2">VKM Ac-1447</strain>
    </source>
</reference>
<proteinExistence type="predicted"/>
<organism evidence="2 3">
    <name type="scientific">Microbacterium imperiale</name>
    <dbReference type="NCBI Taxonomy" id="33884"/>
    <lineage>
        <taxon>Bacteria</taxon>
        <taxon>Bacillati</taxon>
        <taxon>Actinomycetota</taxon>
        <taxon>Actinomycetes</taxon>
        <taxon>Micrococcales</taxon>
        <taxon>Microbacteriaceae</taxon>
        <taxon>Microbacterium</taxon>
    </lineage>
</organism>
<feature type="region of interest" description="Disordered" evidence="1">
    <location>
        <begin position="37"/>
        <end position="61"/>
    </location>
</feature>
<reference evidence="2" key="2">
    <citation type="submission" date="2023-01" db="EMBL/GenBank/DDBJ databases">
        <authorList>
            <person name="Sun Q."/>
            <person name="Evtushenko L."/>
        </authorList>
    </citation>
    <scope>NUCLEOTIDE SEQUENCE</scope>
    <source>
        <strain evidence="2">VKM Ac-1447</strain>
    </source>
</reference>